<dbReference type="InterPro" id="IPR011990">
    <property type="entry name" value="TPR-like_helical_dom_sf"/>
</dbReference>
<dbReference type="GO" id="GO:0008476">
    <property type="term" value="F:protein-tyrosine sulfotransferase activity"/>
    <property type="evidence" value="ECO:0007669"/>
    <property type="project" value="InterPro"/>
</dbReference>
<organism evidence="2 3">
    <name type="scientific">Roseivivax halodurans JCM 10272</name>
    <dbReference type="NCBI Taxonomy" id="1449350"/>
    <lineage>
        <taxon>Bacteria</taxon>
        <taxon>Pseudomonadati</taxon>
        <taxon>Pseudomonadota</taxon>
        <taxon>Alphaproteobacteria</taxon>
        <taxon>Rhodobacterales</taxon>
        <taxon>Roseobacteraceae</taxon>
        <taxon>Roseivivax</taxon>
    </lineage>
</organism>
<dbReference type="OrthoDB" id="9800698at2"/>
<dbReference type="eggNOG" id="COG0457">
    <property type="taxonomic scope" value="Bacteria"/>
</dbReference>
<dbReference type="Proteomes" id="UP000022447">
    <property type="component" value="Unassembled WGS sequence"/>
</dbReference>
<proteinExistence type="predicted"/>
<dbReference type="AlphaFoldDB" id="X7EJT4"/>
<dbReference type="STRING" id="1449350.OCH239_16415"/>
<evidence type="ECO:0000313" key="2">
    <source>
        <dbReference type="EMBL" id="ETX15406.1"/>
    </source>
</evidence>
<keyword evidence="3" id="KW-1185">Reference proteome</keyword>
<dbReference type="SUPFAM" id="SSF48452">
    <property type="entry name" value="TPR-like"/>
    <property type="match status" value="1"/>
</dbReference>
<sequence length="491" mass="53864">MRARPQNAADLDARYREALRLIDAGRWDEARAMLTRLAMEAPKSPEIPVQLARLAGYAGDTAARIRFTDRALALKPSEPALLDAAIAAHSVAGDHGAVLALHDRRIAVAKTPLHAATDKALYLQHTGRFAEAEELVRDLIDRNPCEGVLYRTLYATLRVSEDDPTLPRLERLLARSDAPDQSRLNAHFAMAKALEDMGRHGEVFANLDTANDLQGAAAPYDHAATLREHAAFRAAQADADLSPLPGMSDPRPVFVIGPPRSGTTLAERILGAHPGVTAGGELAHALKLVWQGFVKGDKVAPLRELRPPALQALGRNYLARVRADTGAARGVVTDKSIQSHLCIGFLARALPGARFVSIRRDPRDTALSIYKNHFRTGTHRYSTDLRDIALSIQAHRDSMAFWAERLPDRLIEITYEDLVSDPGTTAPKLAAAAGLDFAPESLDFHRSESTVRTLSVAQARAPLHAGRKEAWRRYETELQPFIDAWGDRPWD</sequence>
<dbReference type="SUPFAM" id="SSF52540">
    <property type="entry name" value="P-loop containing nucleoside triphosphate hydrolases"/>
    <property type="match status" value="1"/>
</dbReference>
<dbReference type="PANTHER" id="PTHR12788">
    <property type="entry name" value="PROTEIN-TYROSINE SULFOTRANSFERASE 2"/>
    <property type="match status" value="1"/>
</dbReference>
<dbReference type="InterPro" id="IPR027417">
    <property type="entry name" value="P-loop_NTPase"/>
</dbReference>
<evidence type="ECO:0000313" key="3">
    <source>
        <dbReference type="Proteomes" id="UP000022447"/>
    </source>
</evidence>
<dbReference type="EMBL" id="JALZ01000005">
    <property type="protein sequence ID" value="ETX15406.1"/>
    <property type="molecule type" value="Genomic_DNA"/>
</dbReference>
<protein>
    <submittedName>
        <fullName evidence="2">Sulfotransferase</fullName>
    </submittedName>
</protein>
<reference evidence="2 3" key="1">
    <citation type="submission" date="2014-01" db="EMBL/GenBank/DDBJ databases">
        <title>Roseivivax halodurans JCM 10272 Genome Sequencing.</title>
        <authorList>
            <person name="Lai Q."/>
            <person name="Li G."/>
            <person name="Shao Z."/>
        </authorList>
    </citation>
    <scope>NUCLEOTIDE SEQUENCE [LARGE SCALE GENOMIC DNA]</scope>
    <source>
        <strain evidence="2 3">JCM 10272</strain>
    </source>
</reference>
<keyword evidence="1 2" id="KW-0808">Transferase</keyword>
<dbReference type="Gene3D" id="3.40.50.300">
    <property type="entry name" value="P-loop containing nucleotide triphosphate hydrolases"/>
    <property type="match status" value="1"/>
</dbReference>
<dbReference type="RefSeq" id="WP_037260215.1">
    <property type="nucleotide sequence ID" value="NZ_JALZ01000005.1"/>
</dbReference>
<dbReference type="Gene3D" id="1.25.40.10">
    <property type="entry name" value="Tetratricopeptide repeat domain"/>
    <property type="match status" value="1"/>
</dbReference>
<comment type="caution">
    <text evidence="2">The sequence shown here is derived from an EMBL/GenBank/DDBJ whole genome shotgun (WGS) entry which is preliminary data.</text>
</comment>
<gene>
    <name evidence="2" type="ORF">OCH239_16415</name>
</gene>
<accession>X7EJT4</accession>
<name>X7EJT4_9RHOB</name>
<dbReference type="InterPro" id="IPR026634">
    <property type="entry name" value="TPST-like"/>
</dbReference>
<evidence type="ECO:0000256" key="1">
    <source>
        <dbReference type="ARBA" id="ARBA00022679"/>
    </source>
</evidence>
<dbReference type="Pfam" id="PF13469">
    <property type="entry name" value="Sulfotransfer_3"/>
    <property type="match status" value="1"/>
</dbReference>
<dbReference type="PATRIC" id="fig|1449350.3.peg.1403"/>
<dbReference type="PANTHER" id="PTHR12788:SF10">
    <property type="entry name" value="PROTEIN-TYROSINE SULFOTRANSFERASE"/>
    <property type="match status" value="1"/>
</dbReference>